<evidence type="ECO:0000256" key="1">
    <source>
        <dbReference type="ARBA" id="ARBA00004123"/>
    </source>
</evidence>
<accession>A0ABR3FW44</accession>
<evidence type="ECO:0000256" key="3">
    <source>
        <dbReference type="ARBA" id="ARBA00022723"/>
    </source>
</evidence>
<dbReference type="InterPro" id="IPR036875">
    <property type="entry name" value="Znf_CCHC_sf"/>
</dbReference>
<keyword evidence="7" id="KW-0539">Nucleus</keyword>
<feature type="compositionally biased region" description="Low complexity" evidence="9">
    <location>
        <begin position="20"/>
        <end position="40"/>
    </location>
</feature>
<dbReference type="SMART" id="SM00343">
    <property type="entry name" value="ZnF_C2HC"/>
    <property type="match status" value="2"/>
</dbReference>
<dbReference type="InterPro" id="IPR001878">
    <property type="entry name" value="Znf_CCHC"/>
</dbReference>
<dbReference type="Gene3D" id="4.10.60.10">
    <property type="entry name" value="Zinc finger, CCHC-type"/>
    <property type="match status" value="1"/>
</dbReference>
<name>A0ABR3FW44_9AGAR</name>
<evidence type="ECO:0000256" key="2">
    <source>
        <dbReference type="ARBA" id="ARBA00022664"/>
    </source>
</evidence>
<reference evidence="11 12" key="1">
    <citation type="submission" date="2024-02" db="EMBL/GenBank/DDBJ databases">
        <title>A draft genome for the cacao thread blight pathogen Marasmius crinis-equi.</title>
        <authorList>
            <person name="Cohen S.P."/>
            <person name="Baruah I.K."/>
            <person name="Amoako-Attah I."/>
            <person name="Bukari Y."/>
            <person name="Meinhardt L.W."/>
            <person name="Bailey B.A."/>
        </authorList>
    </citation>
    <scope>NUCLEOTIDE SEQUENCE [LARGE SCALE GENOMIC DNA]</scope>
    <source>
        <strain evidence="11 12">GH-76</strain>
    </source>
</reference>
<dbReference type="InterPro" id="IPR051644">
    <property type="entry name" value="TRAMP_AT-DNA-binding"/>
</dbReference>
<gene>
    <name evidence="11" type="ORF">V5O48_002475</name>
</gene>
<evidence type="ECO:0000256" key="8">
    <source>
        <dbReference type="PROSITE-ProRule" id="PRU00047"/>
    </source>
</evidence>
<comment type="subcellular location">
    <subcellularLocation>
        <location evidence="1">Nucleus</location>
    </subcellularLocation>
</comment>
<evidence type="ECO:0000256" key="6">
    <source>
        <dbReference type="ARBA" id="ARBA00022833"/>
    </source>
</evidence>
<dbReference type="SUPFAM" id="SSF57756">
    <property type="entry name" value="Retrovirus zinc finger-like domains"/>
    <property type="match status" value="1"/>
</dbReference>
<keyword evidence="4" id="KW-0677">Repeat</keyword>
<keyword evidence="5 8" id="KW-0863">Zinc-finger</keyword>
<keyword evidence="6" id="KW-0862">Zinc</keyword>
<dbReference type="PROSITE" id="PS50158">
    <property type="entry name" value="ZF_CCHC"/>
    <property type="match status" value="1"/>
</dbReference>
<evidence type="ECO:0000313" key="11">
    <source>
        <dbReference type="EMBL" id="KAL0579546.1"/>
    </source>
</evidence>
<dbReference type="PANTHER" id="PTHR46543:SF1">
    <property type="entry name" value="ZINC FINGER CCHC DOMAIN-CONTAINING PROTEIN 7"/>
    <property type="match status" value="1"/>
</dbReference>
<proteinExistence type="predicted"/>
<organism evidence="11 12">
    <name type="scientific">Marasmius crinis-equi</name>
    <dbReference type="NCBI Taxonomy" id="585013"/>
    <lineage>
        <taxon>Eukaryota</taxon>
        <taxon>Fungi</taxon>
        <taxon>Dikarya</taxon>
        <taxon>Basidiomycota</taxon>
        <taxon>Agaricomycotina</taxon>
        <taxon>Agaricomycetes</taxon>
        <taxon>Agaricomycetidae</taxon>
        <taxon>Agaricales</taxon>
        <taxon>Marasmiineae</taxon>
        <taxon>Marasmiaceae</taxon>
        <taxon>Marasmius</taxon>
    </lineage>
</organism>
<evidence type="ECO:0000256" key="9">
    <source>
        <dbReference type="SAM" id="MobiDB-lite"/>
    </source>
</evidence>
<dbReference type="Pfam" id="PF00098">
    <property type="entry name" value="zf-CCHC"/>
    <property type="match status" value="1"/>
</dbReference>
<evidence type="ECO:0000259" key="10">
    <source>
        <dbReference type="PROSITE" id="PS50158"/>
    </source>
</evidence>
<keyword evidence="12" id="KW-1185">Reference proteome</keyword>
<keyword evidence="2" id="KW-0507">mRNA processing</keyword>
<evidence type="ECO:0000256" key="4">
    <source>
        <dbReference type="ARBA" id="ARBA00022737"/>
    </source>
</evidence>
<sequence length="401" mass="44807">MDAFYIDVAPDPAAIPAPSSPRSQAQQVQQELTEPSSSSSLLLPSHVSVFGSLPVQNLPSPSPPPEGEESYIEFLDYGGNSNEKGLVRYFQTQEEEIPIAPTVIVCKRCGAKGEHKAANCPVIVECPTLWRMYDYLTESARNTTLEKRRARKNLPLGQGGEGFIAEDVWCYNCGGSGHWGDDCKAMPHNGDLPVEYSAFSSHNLFSGPFADFDADKESTSQRELRDWEQEDYWGDRLPTNVGKKGRKKEIANLRKATVEEDEADNWFERSTKSSQSGGRSGNGRPVPTQPAKMKVSIPRSLQDRLKDGPRQDEIRRDDGDRRGERDSRSKEKSRQRDSGRDRYTDRGQPHGLERRDSNRSRDDHRGGRDRRSSGGGSLLDRIDGGSGRTVNKPRYKGGYSR</sequence>
<comment type="caution">
    <text evidence="11">The sequence shown here is derived from an EMBL/GenBank/DDBJ whole genome shotgun (WGS) entry which is preliminary data.</text>
</comment>
<feature type="compositionally biased region" description="Basic and acidic residues" evidence="9">
    <location>
        <begin position="301"/>
        <end position="372"/>
    </location>
</feature>
<dbReference type="PANTHER" id="PTHR46543">
    <property type="entry name" value="ZINC FINGER CCHC DOMAIN-CONTAINING PROTEIN 7"/>
    <property type="match status" value="1"/>
</dbReference>
<feature type="domain" description="CCHC-type" evidence="10">
    <location>
        <begin position="170"/>
        <end position="184"/>
    </location>
</feature>
<feature type="region of interest" description="Disordered" evidence="9">
    <location>
        <begin position="10"/>
        <end position="40"/>
    </location>
</feature>
<keyword evidence="3" id="KW-0479">Metal-binding</keyword>
<feature type="region of interest" description="Disordered" evidence="9">
    <location>
        <begin position="258"/>
        <end position="401"/>
    </location>
</feature>
<evidence type="ECO:0000313" key="12">
    <source>
        <dbReference type="Proteomes" id="UP001465976"/>
    </source>
</evidence>
<dbReference type="Proteomes" id="UP001465976">
    <property type="component" value="Unassembled WGS sequence"/>
</dbReference>
<evidence type="ECO:0000256" key="5">
    <source>
        <dbReference type="ARBA" id="ARBA00022771"/>
    </source>
</evidence>
<dbReference type="EMBL" id="JBAHYK010000056">
    <property type="protein sequence ID" value="KAL0579546.1"/>
    <property type="molecule type" value="Genomic_DNA"/>
</dbReference>
<evidence type="ECO:0000256" key="7">
    <source>
        <dbReference type="ARBA" id="ARBA00023242"/>
    </source>
</evidence>
<protein>
    <recommendedName>
        <fullName evidence="10">CCHC-type domain-containing protein</fullName>
    </recommendedName>
</protein>